<proteinExistence type="predicted"/>
<dbReference type="AlphaFoldDB" id="E6QMA6"/>
<dbReference type="EMBL" id="CABQ01000211">
    <property type="protein sequence ID" value="CBI08377.1"/>
    <property type="molecule type" value="Genomic_DNA"/>
</dbReference>
<protein>
    <submittedName>
        <fullName evidence="1">Uncharacterized protein</fullName>
    </submittedName>
</protein>
<gene>
    <name evidence="1" type="ORF">CARN6_1835</name>
</gene>
<sequence length="185" mass="22091">MARAAGHQPLSILHSEHKRAFLHPRNNTYARRHLQNIQRNRPVRRPKYLIQYNLRGIHPLLQGIFRRGGRGHSRCHYCHTQAEHWGNQLFHRLTPFLQQVKFYLSVYKWVGFVLNENMRFAHNAASCPGIWNLSDVLSTRQWFPIQQWNKCFWFFGWARQDEGLYACCHCEGRYNSKKEDFPGNT</sequence>
<name>E6QMA6_9ZZZZ</name>
<evidence type="ECO:0000313" key="1">
    <source>
        <dbReference type="EMBL" id="CBI08377.1"/>
    </source>
</evidence>
<comment type="caution">
    <text evidence="1">The sequence shown here is derived from an EMBL/GenBank/DDBJ whole genome shotgun (WGS) entry which is preliminary data.</text>
</comment>
<accession>E6QMA6</accession>
<organism evidence="1">
    <name type="scientific">mine drainage metagenome</name>
    <dbReference type="NCBI Taxonomy" id="410659"/>
    <lineage>
        <taxon>unclassified sequences</taxon>
        <taxon>metagenomes</taxon>
        <taxon>ecological metagenomes</taxon>
    </lineage>
</organism>
<reference evidence="1" key="1">
    <citation type="submission" date="2009-10" db="EMBL/GenBank/DDBJ databases">
        <title>Diversity of trophic interactions inside an arsenic-rich microbial ecosystem.</title>
        <authorList>
            <person name="Bertin P.N."/>
            <person name="Heinrich-Salmeron A."/>
            <person name="Pelletier E."/>
            <person name="Goulhen-Chollet F."/>
            <person name="Arsene-Ploetze F."/>
            <person name="Gallien S."/>
            <person name="Calteau A."/>
            <person name="Vallenet D."/>
            <person name="Casiot C."/>
            <person name="Chane-Woon-Ming B."/>
            <person name="Giloteaux L."/>
            <person name="Barakat M."/>
            <person name="Bonnefoy V."/>
            <person name="Bruneel O."/>
            <person name="Chandler M."/>
            <person name="Cleiss J."/>
            <person name="Duran R."/>
            <person name="Elbaz-Poulichet F."/>
            <person name="Fonknechten N."/>
            <person name="Lauga B."/>
            <person name="Mornico D."/>
            <person name="Ortet P."/>
            <person name="Schaeffer C."/>
            <person name="Siguier P."/>
            <person name="Alexander Thil Smith A."/>
            <person name="Van Dorsselaer A."/>
            <person name="Weissenbach J."/>
            <person name="Medigue C."/>
            <person name="Le Paslier D."/>
        </authorList>
    </citation>
    <scope>NUCLEOTIDE SEQUENCE</scope>
</reference>